<reference evidence="1" key="2">
    <citation type="journal article" date="2015" name="Data Brief">
        <title>Shoot transcriptome of the giant reed, Arundo donax.</title>
        <authorList>
            <person name="Barrero R.A."/>
            <person name="Guerrero F.D."/>
            <person name="Moolhuijzen P."/>
            <person name="Goolsby J.A."/>
            <person name="Tidwell J."/>
            <person name="Bellgard S.E."/>
            <person name="Bellgard M.I."/>
        </authorList>
    </citation>
    <scope>NUCLEOTIDE SEQUENCE</scope>
    <source>
        <tissue evidence="1">Shoot tissue taken approximately 20 cm above the soil surface</tissue>
    </source>
</reference>
<dbReference type="AlphaFoldDB" id="A0A0A8YVQ3"/>
<reference evidence="1" key="1">
    <citation type="submission" date="2014-09" db="EMBL/GenBank/DDBJ databases">
        <authorList>
            <person name="Magalhaes I.L.F."/>
            <person name="Oliveira U."/>
            <person name="Santos F.R."/>
            <person name="Vidigal T.H.D.A."/>
            <person name="Brescovit A.D."/>
            <person name="Santos A.J."/>
        </authorList>
    </citation>
    <scope>NUCLEOTIDE SEQUENCE</scope>
    <source>
        <tissue evidence="1">Shoot tissue taken approximately 20 cm above the soil surface</tissue>
    </source>
</reference>
<protein>
    <submittedName>
        <fullName evidence="1">Uncharacterized protein</fullName>
    </submittedName>
</protein>
<name>A0A0A8YVQ3_ARUDO</name>
<organism evidence="1">
    <name type="scientific">Arundo donax</name>
    <name type="common">Giant reed</name>
    <name type="synonym">Donax arundinaceus</name>
    <dbReference type="NCBI Taxonomy" id="35708"/>
    <lineage>
        <taxon>Eukaryota</taxon>
        <taxon>Viridiplantae</taxon>
        <taxon>Streptophyta</taxon>
        <taxon>Embryophyta</taxon>
        <taxon>Tracheophyta</taxon>
        <taxon>Spermatophyta</taxon>
        <taxon>Magnoliopsida</taxon>
        <taxon>Liliopsida</taxon>
        <taxon>Poales</taxon>
        <taxon>Poaceae</taxon>
        <taxon>PACMAD clade</taxon>
        <taxon>Arundinoideae</taxon>
        <taxon>Arundineae</taxon>
        <taxon>Arundo</taxon>
    </lineage>
</organism>
<proteinExistence type="predicted"/>
<dbReference type="EMBL" id="GBRH01266686">
    <property type="protein sequence ID" value="JAD31209.1"/>
    <property type="molecule type" value="Transcribed_RNA"/>
</dbReference>
<sequence>MDHLLLYLLVFKCRVLRLTCSDRAY</sequence>
<accession>A0A0A8YVQ3</accession>
<evidence type="ECO:0000313" key="1">
    <source>
        <dbReference type="EMBL" id="JAD31209.1"/>
    </source>
</evidence>